<dbReference type="CDD" id="cd02412">
    <property type="entry name" value="KH-II_30S_S3"/>
    <property type="match status" value="1"/>
</dbReference>
<comment type="function">
    <text evidence="6 8">Binds the lower part of the 30S subunit head. Binds mRNA in the 70S ribosome, positioning it for translation.</text>
</comment>
<comment type="subunit">
    <text evidence="8">Part of the 30S ribosomal subunit. Forms a tight complex with proteins S10 and S14.</text>
</comment>
<accession>A0A1F8BDA0</accession>
<dbReference type="InterPro" id="IPR036419">
    <property type="entry name" value="Ribosomal_S3_C_sf"/>
</dbReference>
<dbReference type="STRING" id="1802519.A2961_04590"/>
<dbReference type="HAMAP" id="MF_01309_B">
    <property type="entry name" value="Ribosomal_uS3_B"/>
    <property type="match status" value="1"/>
</dbReference>
<evidence type="ECO:0000256" key="1">
    <source>
        <dbReference type="ARBA" id="ARBA00010761"/>
    </source>
</evidence>
<dbReference type="Pfam" id="PF00189">
    <property type="entry name" value="Ribosomal_S3_C"/>
    <property type="match status" value="1"/>
</dbReference>
<evidence type="ECO:0000256" key="7">
    <source>
        <dbReference type="ARBA" id="ARBA00035257"/>
    </source>
</evidence>
<dbReference type="InterPro" id="IPR057258">
    <property type="entry name" value="Ribosomal_uS3"/>
</dbReference>
<evidence type="ECO:0000256" key="2">
    <source>
        <dbReference type="ARBA" id="ARBA00022730"/>
    </source>
</evidence>
<dbReference type="InterPro" id="IPR015946">
    <property type="entry name" value="KH_dom-like_a/b"/>
</dbReference>
<comment type="similarity">
    <text evidence="1 8 9">Belongs to the universal ribosomal protein uS3 family.</text>
</comment>
<feature type="domain" description="KH type-2" evidence="10">
    <location>
        <begin position="39"/>
        <end position="119"/>
    </location>
</feature>
<sequence>MGQKINPIGFRIGSFINWSSRWFSQDKNYREYLAEDIAIRKSLSEKLKLAGVTLVEIERLPKSMTVTLNVSRPGVVIGRGGTGIEDVKKYIVEAVDGVRGKGKSKAKLVKIDIVVKEVKNPEANARLVTQRIVGELERRLPHRRVINKAMERVMQAGAKGVKVVISGRIAGADIARREKYHIGSIPSQTLRCNIDYFEMPALLKRGYVGIKIWIHKEEEK</sequence>
<keyword evidence="2 8" id="KW-0699">rRNA-binding</keyword>
<dbReference type="InterPro" id="IPR005704">
    <property type="entry name" value="Ribosomal_uS3_bac-typ"/>
</dbReference>
<comment type="caution">
    <text evidence="11">The sequence shown here is derived from an EMBL/GenBank/DDBJ whole genome shotgun (WGS) entry which is preliminary data.</text>
</comment>
<dbReference type="PANTHER" id="PTHR11760">
    <property type="entry name" value="30S/40S RIBOSOMAL PROTEIN S3"/>
    <property type="match status" value="1"/>
</dbReference>
<keyword evidence="5 8" id="KW-0687">Ribonucleoprotein</keyword>
<evidence type="ECO:0000259" key="10">
    <source>
        <dbReference type="PROSITE" id="PS50823"/>
    </source>
</evidence>
<dbReference type="Proteomes" id="UP000177082">
    <property type="component" value="Unassembled WGS sequence"/>
</dbReference>
<dbReference type="InterPro" id="IPR004044">
    <property type="entry name" value="KH_dom_type_2"/>
</dbReference>
<dbReference type="PANTHER" id="PTHR11760:SF19">
    <property type="entry name" value="SMALL RIBOSOMAL SUBUNIT PROTEIN US3C"/>
    <property type="match status" value="1"/>
</dbReference>
<dbReference type="AlphaFoldDB" id="A0A1F8BDA0"/>
<dbReference type="EMBL" id="MGHF01000029">
    <property type="protein sequence ID" value="OGM62024.1"/>
    <property type="molecule type" value="Genomic_DNA"/>
</dbReference>
<reference evidence="11 12" key="1">
    <citation type="journal article" date="2016" name="Nat. Commun.">
        <title>Thousands of microbial genomes shed light on interconnected biogeochemical processes in an aquifer system.</title>
        <authorList>
            <person name="Anantharaman K."/>
            <person name="Brown C.T."/>
            <person name="Hug L.A."/>
            <person name="Sharon I."/>
            <person name="Castelle C.J."/>
            <person name="Probst A.J."/>
            <person name="Thomas B.C."/>
            <person name="Singh A."/>
            <person name="Wilkins M.J."/>
            <person name="Karaoz U."/>
            <person name="Brodie E.L."/>
            <person name="Williams K.H."/>
            <person name="Hubbard S.S."/>
            <person name="Banfield J.F."/>
        </authorList>
    </citation>
    <scope>NUCLEOTIDE SEQUENCE [LARGE SCALE GENOMIC DNA]</scope>
</reference>
<evidence type="ECO:0000313" key="11">
    <source>
        <dbReference type="EMBL" id="OGM62024.1"/>
    </source>
</evidence>
<dbReference type="Gene3D" id="3.30.300.20">
    <property type="match status" value="1"/>
</dbReference>
<dbReference type="GO" id="GO:0006412">
    <property type="term" value="P:translation"/>
    <property type="evidence" value="ECO:0007669"/>
    <property type="project" value="UniProtKB-UniRule"/>
</dbReference>
<evidence type="ECO:0000256" key="8">
    <source>
        <dbReference type="HAMAP-Rule" id="MF_01309"/>
    </source>
</evidence>
<dbReference type="Gene3D" id="3.30.1140.32">
    <property type="entry name" value="Ribosomal protein S3, C-terminal domain"/>
    <property type="match status" value="1"/>
</dbReference>
<evidence type="ECO:0000256" key="6">
    <source>
        <dbReference type="ARBA" id="ARBA00024998"/>
    </source>
</evidence>
<evidence type="ECO:0000256" key="4">
    <source>
        <dbReference type="ARBA" id="ARBA00022980"/>
    </source>
</evidence>
<keyword evidence="4 8" id="KW-0689">Ribosomal protein</keyword>
<organism evidence="11 12">
    <name type="scientific">Candidatus Woesebacteria bacterium RIFCSPLOWO2_01_FULL_39_21</name>
    <dbReference type="NCBI Taxonomy" id="1802519"/>
    <lineage>
        <taxon>Bacteria</taxon>
        <taxon>Candidatus Woeseibacteriota</taxon>
    </lineage>
</organism>
<dbReference type="PROSITE" id="PS50823">
    <property type="entry name" value="KH_TYPE_2"/>
    <property type="match status" value="1"/>
</dbReference>
<dbReference type="GO" id="GO:0019843">
    <property type="term" value="F:rRNA binding"/>
    <property type="evidence" value="ECO:0007669"/>
    <property type="project" value="UniProtKB-UniRule"/>
</dbReference>
<dbReference type="SUPFAM" id="SSF54814">
    <property type="entry name" value="Prokaryotic type KH domain (KH-domain type II)"/>
    <property type="match status" value="1"/>
</dbReference>
<dbReference type="GO" id="GO:0003729">
    <property type="term" value="F:mRNA binding"/>
    <property type="evidence" value="ECO:0007669"/>
    <property type="project" value="UniProtKB-UniRule"/>
</dbReference>
<dbReference type="Pfam" id="PF07650">
    <property type="entry name" value="KH_2"/>
    <property type="match status" value="1"/>
</dbReference>
<evidence type="ECO:0000256" key="9">
    <source>
        <dbReference type="RuleBase" id="RU003624"/>
    </source>
</evidence>
<dbReference type="InterPro" id="IPR001351">
    <property type="entry name" value="Ribosomal_uS3_C"/>
</dbReference>
<keyword evidence="3 8" id="KW-0694">RNA-binding</keyword>
<dbReference type="GO" id="GO:0003735">
    <property type="term" value="F:structural constituent of ribosome"/>
    <property type="evidence" value="ECO:0007669"/>
    <property type="project" value="InterPro"/>
</dbReference>
<evidence type="ECO:0000256" key="5">
    <source>
        <dbReference type="ARBA" id="ARBA00023274"/>
    </source>
</evidence>
<dbReference type="GO" id="GO:0022627">
    <property type="term" value="C:cytosolic small ribosomal subunit"/>
    <property type="evidence" value="ECO:0007669"/>
    <property type="project" value="TreeGrafter"/>
</dbReference>
<dbReference type="SUPFAM" id="SSF54821">
    <property type="entry name" value="Ribosomal protein S3 C-terminal domain"/>
    <property type="match status" value="1"/>
</dbReference>
<dbReference type="PROSITE" id="PS00548">
    <property type="entry name" value="RIBOSOMAL_S3"/>
    <property type="match status" value="1"/>
</dbReference>
<gene>
    <name evidence="8" type="primary">rpsC</name>
    <name evidence="11" type="ORF">A2961_04590</name>
</gene>
<dbReference type="NCBIfam" id="TIGR01009">
    <property type="entry name" value="rpsC_bact"/>
    <property type="match status" value="1"/>
</dbReference>
<evidence type="ECO:0000256" key="3">
    <source>
        <dbReference type="ARBA" id="ARBA00022884"/>
    </source>
</evidence>
<dbReference type="InterPro" id="IPR018280">
    <property type="entry name" value="Ribosomal_uS3_CS"/>
</dbReference>
<dbReference type="InterPro" id="IPR009019">
    <property type="entry name" value="KH_sf_prok-type"/>
</dbReference>
<evidence type="ECO:0000313" key="12">
    <source>
        <dbReference type="Proteomes" id="UP000177082"/>
    </source>
</evidence>
<proteinExistence type="inferred from homology"/>
<protein>
    <recommendedName>
        <fullName evidence="7 8">Small ribosomal subunit protein uS3</fullName>
    </recommendedName>
</protein>
<name>A0A1F8BDA0_9BACT</name>
<dbReference type="FunFam" id="3.30.300.20:FF:000001">
    <property type="entry name" value="30S ribosomal protein S3"/>
    <property type="match status" value="1"/>
</dbReference>